<dbReference type="EMBL" id="CADCUB010000093">
    <property type="protein sequence ID" value="CAA9331420.1"/>
    <property type="molecule type" value="Genomic_DNA"/>
</dbReference>
<keyword evidence="2" id="KW-0378">Hydrolase</keyword>
<feature type="region of interest" description="Disordered" evidence="1">
    <location>
        <begin position="1"/>
        <end position="143"/>
    </location>
</feature>
<gene>
    <name evidence="2" type="ORF">AVDCRST_MAG07-1799</name>
</gene>
<feature type="compositionally biased region" description="Basic residues" evidence="1">
    <location>
        <begin position="63"/>
        <end position="81"/>
    </location>
</feature>
<protein>
    <submittedName>
        <fullName evidence="2">Allophanate hydrolase 2 subunit 2</fullName>
        <ecNumber evidence="2">3.5.1.54</ecNumber>
    </submittedName>
</protein>
<evidence type="ECO:0000256" key="1">
    <source>
        <dbReference type="SAM" id="MobiDB-lite"/>
    </source>
</evidence>
<dbReference type="GO" id="GO:0004039">
    <property type="term" value="F:allophanate hydrolase activity"/>
    <property type="evidence" value="ECO:0007669"/>
    <property type="project" value="UniProtKB-EC"/>
</dbReference>
<dbReference type="AlphaFoldDB" id="A0A6J4LGB2"/>
<sequence length="143" mass="15485">ERPAAPRGALPRSAHDGAGRRTARTRGAGHRALRRRGPAVVRPGQPARGQPRRRGGARGDLRRARRPRPRRPRGRHHRGALRGRLAAPRADPAAGRCHAAARAPGDRSAHLPRGPRRPGRAAGAGLPLHRPARRDRPGAGRRR</sequence>
<feature type="compositionally biased region" description="Basic and acidic residues" evidence="1">
    <location>
        <begin position="134"/>
        <end position="143"/>
    </location>
</feature>
<dbReference type="EC" id="3.5.1.54" evidence="2"/>
<feature type="non-terminal residue" evidence="2">
    <location>
        <position position="1"/>
    </location>
</feature>
<name>A0A6J4LGB2_9ACTN</name>
<organism evidence="2">
    <name type="scientific">uncultured Frankineae bacterium</name>
    <dbReference type="NCBI Taxonomy" id="437475"/>
    <lineage>
        <taxon>Bacteria</taxon>
        <taxon>Bacillati</taxon>
        <taxon>Actinomycetota</taxon>
        <taxon>Actinomycetes</taxon>
        <taxon>Frankiales</taxon>
        <taxon>environmental samples</taxon>
    </lineage>
</organism>
<feature type="non-terminal residue" evidence="2">
    <location>
        <position position="143"/>
    </location>
</feature>
<feature type="compositionally biased region" description="Basic residues" evidence="1">
    <location>
        <begin position="21"/>
        <end position="37"/>
    </location>
</feature>
<feature type="compositionally biased region" description="Low complexity" evidence="1">
    <location>
        <begin position="82"/>
        <end position="103"/>
    </location>
</feature>
<feature type="compositionally biased region" description="Low complexity" evidence="1">
    <location>
        <begin position="120"/>
        <end position="129"/>
    </location>
</feature>
<accession>A0A6J4LGB2</accession>
<reference evidence="2" key="1">
    <citation type="submission" date="2020-02" db="EMBL/GenBank/DDBJ databases">
        <authorList>
            <person name="Meier V. D."/>
        </authorList>
    </citation>
    <scope>NUCLEOTIDE SEQUENCE</scope>
    <source>
        <strain evidence="2">AVDCRST_MAG07</strain>
    </source>
</reference>
<evidence type="ECO:0000313" key="2">
    <source>
        <dbReference type="EMBL" id="CAA9331420.1"/>
    </source>
</evidence>
<proteinExistence type="predicted"/>